<organism evidence="4 5">
    <name type="scientific">Chitinophaga varians</name>
    <dbReference type="NCBI Taxonomy" id="2202339"/>
    <lineage>
        <taxon>Bacteria</taxon>
        <taxon>Pseudomonadati</taxon>
        <taxon>Bacteroidota</taxon>
        <taxon>Chitinophagia</taxon>
        <taxon>Chitinophagales</taxon>
        <taxon>Chitinophagaceae</taxon>
        <taxon>Chitinophaga</taxon>
    </lineage>
</organism>
<dbReference type="InterPro" id="IPR051159">
    <property type="entry name" value="Hexapeptide_acetyltransf"/>
</dbReference>
<protein>
    <submittedName>
        <fullName evidence="4">Acyltransferase</fullName>
    </submittedName>
</protein>
<dbReference type="CDD" id="cd04647">
    <property type="entry name" value="LbH_MAT_like"/>
    <property type="match status" value="1"/>
</dbReference>
<reference evidence="4 5" key="1">
    <citation type="submission" date="2020-04" db="EMBL/GenBank/DDBJ databases">
        <authorList>
            <person name="Yin C."/>
        </authorList>
    </citation>
    <scope>NUCLEOTIDE SEQUENCE [LARGE SCALE GENOMIC DNA]</scope>
    <source>
        <strain evidence="4 5">Ae27</strain>
    </source>
</reference>
<evidence type="ECO:0000256" key="3">
    <source>
        <dbReference type="ARBA" id="ARBA00023315"/>
    </source>
</evidence>
<evidence type="ECO:0000313" key="4">
    <source>
        <dbReference type="EMBL" id="NLR65287.1"/>
    </source>
</evidence>
<dbReference type="InterPro" id="IPR011004">
    <property type="entry name" value="Trimer_LpxA-like_sf"/>
</dbReference>
<dbReference type="PANTHER" id="PTHR23416">
    <property type="entry name" value="SIALIC ACID SYNTHASE-RELATED"/>
    <property type="match status" value="1"/>
</dbReference>
<keyword evidence="3 4" id="KW-0012">Acyltransferase</keyword>
<dbReference type="AlphaFoldDB" id="A0A847RXA5"/>
<keyword evidence="5" id="KW-1185">Reference proteome</keyword>
<sequence>MRKKILYSVLSIFSLPIFQRISTYIKYLRNLLYSARLCGRFKHIQGYPFFCYPAHIWGGEFVSIGNNFFSNGHLRMEAVGYFKNDSFTPEISIGDNVTLNDFCHIACINQVIIGNNVLVASRVFITDHFHGKIDALEKDISPSDRNLYSKGPVIIHDNVWIGEGVVVMPGVTIGKGAIIGANAVVTRDVPAYAVVGGNPAKVIKSIL</sequence>
<dbReference type="InterPro" id="IPR001451">
    <property type="entry name" value="Hexapep"/>
</dbReference>
<evidence type="ECO:0000313" key="5">
    <source>
        <dbReference type="Proteomes" id="UP000570474"/>
    </source>
</evidence>
<proteinExistence type="predicted"/>
<name>A0A847RXA5_9BACT</name>
<evidence type="ECO:0000256" key="1">
    <source>
        <dbReference type="ARBA" id="ARBA00022679"/>
    </source>
</evidence>
<evidence type="ECO:0000256" key="2">
    <source>
        <dbReference type="ARBA" id="ARBA00022737"/>
    </source>
</evidence>
<dbReference type="GO" id="GO:0016746">
    <property type="term" value="F:acyltransferase activity"/>
    <property type="evidence" value="ECO:0007669"/>
    <property type="project" value="UniProtKB-KW"/>
</dbReference>
<dbReference type="Gene3D" id="2.160.10.10">
    <property type="entry name" value="Hexapeptide repeat proteins"/>
    <property type="match status" value="1"/>
</dbReference>
<keyword evidence="1 4" id="KW-0808">Transferase</keyword>
<dbReference type="Proteomes" id="UP000570474">
    <property type="component" value="Unassembled WGS sequence"/>
</dbReference>
<keyword evidence="2" id="KW-0677">Repeat</keyword>
<dbReference type="EMBL" id="JABAIA010000001">
    <property type="protein sequence ID" value="NLR65287.1"/>
    <property type="molecule type" value="Genomic_DNA"/>
</dbReference>
<dbReference type="PANTHER" id="PTHR23416:SF78">
    <property type="entry name" value="LIPOPOLYSACCHARIDE BIOSYNTHESIS O-ACETYL TRANSFERASE WBBJ-RELATED"/>
    <property type="match status" value="1"/>
</dbReference>
<accession>A0A847RXA5</accession>
<dbReference type="InterPro" id="IPR018357">
    <property type="entry name" value="Hexapep_transf_CS"/>
</dbReference>
<comment type="caution">
    <text evidence="4">The sequence shown here is derived from an EMBL/GenBank/DDBJ whole genome shotgun (WGS) entry which is preliminary data.</text>
</comment>
<gene>
    <name evidence="4" type="ORF">HGH92_13290</name>
</gene>
<dbReference type="Pfam" id="PF00132">
    <property type="entry name" value="Hexapep"/>
    <property type="match status" value="1"/>
</dbReference>
<dbReference type="PROSITE" id="PS00101">
    <property type="entry name" value="HEXAPEP_TRANSFERASES"/>
    <property type="match status" value="1"/>
</dbReference>
<dbReference type="SUPFAM" id="SSF51161">
    <property type="entry name" value="Trimeric LpxA-like enzymes"/>
    <property type="match status" value="1"/>
</dbReference>